<feature type="region of interest" description="Disordered" evidence="4">
    <location>
        <begin position="1"/>
        <end position="123"/>
    </location>
</feature>
<protein>
    <recommendedName>
        <fullName evidence="5">RRM domain-containing protein</fullName>
    </recommendedName>
</protein>
<evidence type="ECO:0000313" key="7">
    <source>
        <dbReference type="Proteomes" id="UP000290189"/>
    </source>
</evidence>
<dbReference type="PROSITE" id="PS50102">
    <property type="entry name" value="RRM"/>
    <property type="match status" value="3"/>
</dbReference>
<organism evidence="6 7">
    <name type="scientific">Plasmodiophora brassicae</name>
    <name type="common">Clubroot disease agent</name>
    <dbReference type="NCBI Taxonomy" id="37360"/>
    <lineage>
        <taxon>Eukaryota</taxon>
        <taxon>Sar</taxon>
        <taxon>Rhizaria</taxon>
        <taxon>Endomyxa</taxon>
        <taxon>Phytomyxea</taxon>
        <taxon>Plasmodiophorida</taxon>
        <taxon>Plasmodiophoridae</taxon>
        <taxon>Plasmodiophora</taxon>
    </lineage>
</organism>
<geneLocation type="mitochondrion" evidence="6"/>
<dbReference type="GO" id="GO:0010629">
    <property type="term" value="P:negative regulation of gene expression"/>
    <property type="evidence" value="ECO:0007669"/>
    <property type="project" value="UniProtKB-ARBA"/>
</dbReference>
<gene>
    <name evidence="6" type="ORF">PLBR_LOCUS6928</name>
</gene>
<evidence type="ECO:0000256" key="1">
    <source>
        <dbReference type="ARBA" id="ARBA00022737"/>
    </source>
</evidence>
<dbReference type="GO" id="GO:1990904">
    <property type="term" value="C:ribonucleoprotein complex"/>
    <property type="evidence" value="ECO:0007669"/>
    <property type="project" value="InterPro"/>
</dbReference>
<dbReference type="InterPro" id="IPR000504">
    <property type="entry name" value="RRM_dom"/>
</dbReference>
<dbReference type="InterPro" id="IPR052462">
    <property type="entry name" value="SLIRP/GR-RBP-like"/>
</dbReference>
<dbReference type="FunFam" id="3.30.70.330:FF:000383">
    <property type="entry name" value="Sex lethal, isoform D"/>
    <property type="match status" value="2"/>
</dbReference>
<dbReference type="PANTHER" id="PTHR48027">
    <property type="entry name" value="HETEROGENEOUS NUCLEAR RIBONUCLEOPROTEIN 87F-RELATED"/>
    <property type="match status" value="1"/>
</dbReference>
<evidence type="ECO:0000256" key="4">
    <source>
        <dbReference type="SAM" id="MobiDB-lite"/>
    </source>
</evidence>
<dbReference type="SMART" id="SM00360">
    <property type="entry name" value="RRM"/>
    <property type="match status" value="3"/>
</dbReference>
<name>A0A3P3YHP5_PLABS</name>
<dbReference type="GO" id="GO:0003729">
    <property type="term" value="F:mRNA binding"/>
    <property type="evidence" value="ECO:0007669"/>
    <property type="project" value="UniProtKB-ARBA"/>
</dbReference>
<keyword evidence="2 3" id="KW-0694">RNA-binding</keyword>
<dbReference type="Proteomes" id="UP000290189">
    <property type="component" value="Unassembled WGS sequence"/>
</dbReference>
<dbReference type="GO" id="GO:0005737">
    <property type="term" value="C:cytoplasm"/>
    <property type="evidence" value="ECO:0007669"/>
    <property type="project" value="UniProtKB-ARBA"/>
</dbReference>
<dbReference type="PRINTS" id="PR00961">
    <property type="entry name" value="HUDSXLRNA"/>
</dbReference>
<keyword evidence="6" id="KW-0496">Mitochondrion</keyword>
<dbReference type="Pfam" id="PF00076">
    <property type="entry name" value="RRM_1"/>
    <property type="match status" value="3"/>
</dbReference>
<sequence length="558" mass="59150">MSDSDVVAAPPPTEQQPAGAAERQPDADNRDSSTPVQTGAVAEDDHGMPTEQEAEATSADAVAAQAVSSADVAVGDGHISAAEKRPREASPPATIPVSKKPVHERESVAATQTSPERPSTEPKLVLDRGSNLIINFVPRSLNDSLLRDLFSPFGEIESARTIVDRNTGQCQGYGFVKFFTNESAAKAVLHFQKAAADERELKVHFARPATTHKQCNLYVTGLPIHFTDDDAANVFKDYGPVVETKILIGKDGVSRGCGFVRLSDIAKTNAAVAALHDSVPPGCTSRIQVQFAAGTKREAQMLQQQRQARVALPFGAPPTGVAYPPAYAAPYAAPPVAYAGAYGGVDPYAAYARGAYSSPAPATPYAYPDPYAAAAAGAYAPVRGGRDVVAPYVPPVAPPGVPPSAPVPQMNTRHQVYTGVCLFVFNLPMEYEEATLQNMFVQFGEVTNVKIMRDPATGRSKGYGFVNLATQQQADAAIAALNGYPVGGKLLKVQYKTAGPSAGKAPGAAQQPYATPYAPPVAYGQPQVYGQVPQPYVHVQPQYGQQPQPRHPSYPHMY</sequence>
<dbReference type="InterPro" id="IPR012677">
    <property type="entry name" value="Nucleotide-bd_a/b_plait_sf"/>
</dbReference>
<evidence type="ECO:0000256" key="2">
    <source>
        <dbReference type="ARBA" id="ARBA00022884"/>
    </source>
</evidence>
<reference evidence="6 7" key="1">
    <citation type="submission" date="2018-03" db="EMBL/GenBank/DDBJ databases">
        <authorList>
            <person name="Fogelqvist J."/>
        </authorList>
    </citation>
    <scope>NUCLEOTIDE SEQUENCE [LARGE SCALE GENOMIC DNA]</scope>
</reference>
<evidence type="ECO:0000256" key="3">
    <source>
        <dbReference type="PROSITE-ProRule" id="PRU00176"/>
    </source>
</evidence>
<evidence type="ECO:0000259" key="5">
    <source>
        <dbReference type="PROSITE" id="PS50102"/>
    </source>
</evidence>
<dbReference type="EMBL" id="OVEO01000012">
    <property type="protein sequence ID" value="SPQ99713.1"/>
    <property type="molecule type" value="Genomic_DNA"/>
</dbReference>
<dbReference type="InterPro" id="IPR035979">
    <property type="entry name" value="RBD_domain_sf"/>
</dbReference>
<accession>A0A3P3YHP5</accession>
<keyword evidence="1" id="KW-0677">Repeat</keyword>
<proteinExistence type="predicted"/>
<dbReference type="Gene3D" id="3.30.70.330">
    <property type="match status" value="3"/>
</dbReference>
<evidence type="ECO:0000313" key="6">
    <source>
        <dbReference type="EMBL" id="SPQ99713.1"/>
    </source>
</evidence>
<dbReference type="InterPro" id="IPR002343">
    <property type="entry name" value="Hud_Sxl_RNA"/>
</dbReference>
<dbReference type="SUPFAM" id="SSF54928">
    <property type="entry name" value="RNA-binding domain, RBD"/>
    <property type="match status" value="2"/>
</dbReference>
<dbReference type="GO" id="GO:0009967">
    <property type="term" value="P:positive regulation of signal transduction"/>
    <property type="evidence" value="ECO:0007669"/>
    <property type="project" value="UniProtKB-ARBA"/>
</dbReference>
<feature type="domain" description="RRM" evidence="5">
    <location>
        <begin position="215"/>
        <end position="294"/>
    </location>
</feature>
<feature type="domain" description="RRM" evidence="5">
    <location>
        <begin position="130"/>
        <end position="208"/>
    </location>
</feature>
<feature type="compositionally biased region" description="Low complexity" evidence="4">
    <location>
        <begin position="55"/>
        <end position="74"/>
    </location>
</feature>
<feature type="domain" description="RRM" evidence="5">
    <location>
        <begin position="420"/>
        <end position="498"/>
    </location>
</feature>
<dbReference type="AlphaFoldDB" id="A0A3P3YHP5"/>